<protein>
    <submittedName>
        <fullName evidence="1">Uncharacterized protein</fullName>
    </submittedName>
</protein>
<keyword evidence="2" id="KW-1185">Reference proteome</keyword>
<proteinExistence type="predicted"/>
<evidence type="ECO:0000313" key="1">
    <source>
        <dbReference type="EMBL" id="KAH0575101.1"/>
    </source>
</evidence>
<name>A0A9P8LVN2_9EUKA</name>
<evidence type="ECO:0000313" key="2">
    <source>
        <dbReference type="Proteomes" id="UP000018208"/>
    </source>
</evidence>
<dbReference type="GeneID" id="94296748"/>
<accession>A0A9P8LVN2</accession>
<reference evidence="1 2" key="1">
    <citation type="journal article" date="2014" name="PLoS Genet.">
        <title>The Genome of Spironucleus salmonicida Highlights a Fish Pathogen Adapted to Fluctuating Environments.</title>
        <authorList>
            <person name="Xu F."/>
            <person name="Jerlstrom-Hultqvist J."/>
            <person name="Einarsson E."/>
            <person name="Astvaldsson A."/>
            <person name="Svard S.G."/>
            <person name="Andersson J.O."/>
        </authorList>
    </citation>
    <scope>NUCLEOTIDE SEQUENCE [LARGE SCALE GENOMIC DNA]</scope>
    <source>
        <strain evidence="1 2">ATCC 50377</strain>
    </source>
</reference>
<dbReference type="KEGG" id="ssao:94296748"/>
<dbReference type="Proteomes" id="UP000018208">
    <property type="component" value="Unassembled WGS sequence"/>
</dbReference>
<gene>
    <name evidence="1" type="ORF">SS50377_22725</name>
</gene>
<dbReference type="EMBL" id="AUWU02000003">
    <property type="protein sequence ID" value="KAH0575101.1"/>
    <property type="molecule type" value="Genomic_DNA"/>
</dbReference>
<comment type="caution">
    <text evidence="1">The sequence shown here is derived from an EMBL/GenBank/DDBJ whole genome shotgun (WGS) entry which is preliminary data.</text>
</comment>
<dbReference type="AlphaFoldDB" id="A0A9P8LVN2"/>
<sequence>MIIPYLLMSLSYLQKLQQHQSATDFSSQSLLINYIPNYSYSYFMKFKPIYSHKYVLPASIFKPQILLTEQDILAYEAYRNDLIRNMSQYQYTHKQVEPNKFNSIVIIQLVLMHQLVIKRLQVQQNAELVIILPLNQQTMQKQCLIYQKVNINVFSHAKQMEIINYHLHCKILHFYFTLQLITSMRLINPAVNIIIRMPMQIKIIQFDIIQDQVFRISSTFPYVTLTYVKTKSLFILSVYI</sequence>
<organism evidence="1 2">
    <name type="scientific">Spironucleus salmonicida</name>
    <dbReference type="NCBI Taxonomy" id="348837"/>
    <lineage>
        <taxon>Eukaryota</taxon>
        <taxon>Metamonada</taxon>
        <taxon>Diplomonadida</taxon>
        <taxon>Hexamitidae</taxon>
        <taxon>Hexamitinae</taxon>
        <taxon>Spironucleus</taxon>
    </lineage>
</organism>
<dbReference type="RefSeq" id="XP_067765874.1">
    <property type="nucleotide sequence ID" value="XM_067906606.1"/>
</dbReference>